<dbReference type="InterPro" id="IPR022919">
    <property type="entry name" value="Pept_M48_protease_HtpX"/>
</dbReference>
<evidence type="ECO:0000256" key="4">
    <source>
        <dbReference type="ARBA" id="ARBA00022670"/>
    </source>
</evidence>
<evidence type="ECO:0000256" key="2">
    <source>
        <dbReference type="ARBA" id="ARBA00009779"/>
    </source>
</evidence>
<keyword evidence="5 12" id="KW-0812">Transmembrane</keyword>
<gene>
    <name evidence="12 14" type="primary">htpX</name>
    <name evidence="14" type="ORF">MAMC_02162</name>
</gene>
<keyword evidence="11 12" id="KW-0472">Membrane</keyword>
<dbReference type="GO" id="GO:0008270">
    <property type="term" value="F:zinc ion binding"/>
    <property type="evidence" value="ECO:0007669"/>
    <property type="project" value="UniProtKB-UniRule"/>
</dbReference>
<feature type="transmembrane region" description="Helical" evidence="12">
    <location>
        <begin position="165"/>
        <end position="185"/>
    </location>
</feature>
<keyword evidence="4 12" id="KW-0645">Protease</keyword>
<evidence type="ECO:0000256" key="3">
    <source>
        <dbReference type="ARBA" id="ARBA00022475"/>
    </source>
</evidence>
<feature type="binding site" evidence="12">
    <location>
        <position position="226"/>
    </location>
    <ligand>
        <name>Zn(2+)</name>
        <dbReference type="ChEBI" id="CHEBI:29105"/>
        <note>catalytic</note>
    </ligand>
</feature>
<organism evidence="14 15">
    <name type="scientific">Methylacidimicrobium cyclopophantes</name>
    <dbReference type="NCBI Taxonomy" id="1041766"/>
    <lineage>
        <taxon>Bacteria</taxon>
        <taxon>Pseudomonadati</taxon>
        <taxon>Verrucomicrobiota</taxon>
        <taxon>Methylacidimicrobium</taxon>
    </lineage>
</organism>
<evidence type="ECO:0000259" key="13">
    <source>
        <dbReference type="Pfam" id="PF01435"/>
    </source>
</evidence>
<accession>A0A5E6MKE1</accession>
<reference evidence="14" key="1">
    <citation type="submission" date="2019-09" db="EMBL/GenBank/DDBJ databases">
        <authorList>
            <person name="Cremers G."/>
        </authorList>
    </citation>
    <scope>NUCLEOTIDE SEQUENCE [LARGE SCALE GENOMIC DNA]</scope>
    <source>
        <strain evidence="14">3B</strain>
    </source>
</reference>
<feature type="binding site" evidence="12">
    <location>
        <position position="146"/>
    </location>
    <ligand>
        <name>Zn(2+)</name>
        <dbReference type="ChEBI" id="CHEBI:29105"/>
        <note>catalytic</note>
    </ligand>
</feature>
<dbReference type="EC" id="3.4.24.-" evidence="12"/>
<dbReference type="EMBL" id="CABFUZ020000257">
    <property type="protein sequence ID" value="VVM08447.1"/>
    <property type="molecule type" value="Genomic_DNA"/>
</dbReference>
<dbReference type="HAMAP" id="MF_00188">
    <property type="entry name" value="Pept_M48_protease_HtpX"/>
    <property type="match status" value="1"/>
</dbReference>
<comment type="cofactor">
    <cofactor evidence="12">
        <name>Zn(2+)</name>
        <dbReference type="ChEBI" id="CHEBI:29105"/>
    </cofactor>
    <text evidence="12">Binds 1 zinc ion per subunit.</text>
</comment>
<evidence type="ECO:0000313" key="15">
    <source>
        <dbReference type="Proteomes" id="UP000381693"/>
    </source>
</evidence>
<dbReference type="PANTHER" id="PTHR43221">
    <property type="entry name" value="PROTEASE HTPX"/>
    <property type="match status" value="1"/>
</dbReference>
<evidence type="ECO:0000256" key="1">
    <source>
        <dbReference type="ARBA" id="ARBA00004651"/>
    </source>
</evidence>
<comment type="similarity">
    <text evidence="2 12">Belongs to the peptidase M48B family.</text>
</comment>
<dbReference type="Gene3D" id="3.30.2010.10">
    <property type="entry name" value="Metalloproteases ('zincins'), catalytic domain"/>
    <property type="match status" value="1"/>
</dbReference>
<feature type="domain" description="Peptidase M48" evidence="13">
    <location>
        <begin position="82"/>
        <end position="298"/>
    </location>
</feature>
<protein>
    <recommendedName>
        <fullName evidence="12">Protease HtpX homolog</fullName>
        <ecNumber evidence="12">3.4.24.-</ecNumber>
    </recommendedName>
</protein>
<dbReference type="NCBIfam" id="NF003965">
    <property type="entry name" value="PRK05457.1"/>
    <property type="match status" value="1"/>
</dbReference>
<keyword evidence="6 12" id="KW-0479">Metal-binding</keyword>
<keyword evidence="3 12" id="KW-1003">Cell membrane</keyword>
<dbReference type="GO" id="GO:0004222">
    <property type="term" value="F:metalloendopeptidase activity"/>
    <property type="evidence" value="ECO:0007669"/>
    <property type="project" value="UniProtKB-UniRule"/>
</dbReference>
<dbReference type="GO" id="GO:0005886">
    <property type="term" value="C:plasma membrane"/>
    <property type="evidence" value="ECO:0007669"/>
    <property type="project" value="UniProtKB-SubCell"/>
</dbReference>
<feature type="transmembrane region" description="Helical" evidence="12">
    <location>
        <begin position="39"/>
        <end position="60"/>
    </location>
</feature>
<keyword evidence="15" id="KW-1185">Reference proteome</keyword>
<evidence type="ECO:0000256" key="8">
    <source>
        <dbReference type="ARBA" id="ARBA00022833"/>
    </source>
</evidence>
<comment type="subcellular location">
    <subcellularLocation>
        <location evidence="1 12">Cell membrane</location>
        <topology evidence="1 12">Multi-pass membrane protein</topology>
    </subcellularLocation>
</comment>
<dbReference type="Pfam" id="PF01435">
    <property type="entry name" value="Peptidase_M48"/>
    <property type="match status" value="1"/>
</dbReference>
<dbReference type="RefSeq" id="WP_178087806.1">
    <property type="nucleotide sequence ID" value="NZ_CABFUZ020000257.1"/>
</dbReference>
<comment type="caution">
    <text evidence="14">The sequence shown here is derived from an EMBL/GenBank/DDBJ whole genome shotgun (WGS) entry which is preliminary data.</text>
</comment>
<dbReference type="CDD" id="cd07335">
    <property type="entry name" value="M48B_HtpX_like"/>
    <property type="match status" value="1"/>
</dbReference>
<name>A0A5E6MKE1_9BACT</name>
<dbReference type="Proteomes" id="UP000381693">
    <property type="component" value="Unassembled WGS sequence"/>
</dbReference>
<evidence type="ECO:0000256" key="9">
    <source>
        <dbReference type="ARBA" id="ARBA00022989"/>
    </source>
</evidence>
<keyword evidence="10 12" id="KW-0482">Metalloprotease</keyword>
<keyword evidence="7 12" id="KW-0378">Hydrolase</keyword>
<dbReference type="InterPro" id="IPR001915">
    <property type="entry name" value="Peptidase_M48"/>
</dbReference>
<feature type="transmembrane region" description="Helical" evidence="12">
    <location>
        <begin position="5"/>
        <end position="27"/>
    </location>
</feature>
<keyword evidence="8 12" id="KW-0862">Zinc</keyword>
<evidence type="ECO:0000313" key="14">
    <source>
        <dbReference type="EMBL" id="VVM08447.1"/>
    </source>
</evidence>
<evidence type="ECO:0000256" key="12">
    <source>
        <dbReference type="HAMAP-Rule" id="MF_00188"/>
    </source>
</evidence>
<evidence type="ECO:0000256" key="5">
    <source>
        <dbReference type="ARBA" id="ARBA00022692"/>
    </source>
</evidence>
<keyword evidence="9 12" id="KW-1133">Transmembrane helix</keyword>
<evidence type="ECO:0000256" key="6">
    <source>
        <dbReference type="ARBA" id="ARBA00022723"/>
    </source>
</evidence>
<feature type="transmembrane region" description="Helical" evidence="12">
    <location>
        <begin position="197"/>
        <end position="221"/>
    </location>
</feature>
<feature type="binding site" evidence="12">
    <location>
        <position position="150"/>
    </location>
    <ligand>
        <name>Zn(2+)</name>
        <dbReference type="ChEBI" id="CHEBI:29105"/>
        <note>catalytic</note>
    </ligand>
</feature>
<sequence>MIKRILLLTVTNVAVLVLLTAVISVLHLDRWLTAAGINYPLLLVFSLVVGFTGSFLSLAISKWMAKMAYNIQVIDSPQTEGEEWLVNTVRSLAARARIAMPEVGIYESPEVNAFATGPSRSNALVAVSSGLLSQINRRQIEGVLGHEITHISNGDMVTMTLLQGVVNTFVVFLSRIIGVLFDSFLSRGDEERRGVGMGFYVGMFLSEIALGLLASFIVAWYSRQREFRADAGSARIAGKDAMLSALRGLQSLTEGGSVIDDGRSASLSAFKIHGKPGGFLSLLASHPPLEERIAALERLPEAA</sequence>
<dbReference type="AlphaFoldDB" id="A0A5E6MKE1"/>
<proteinExistence type="inferred from homology"/>
<feature type="active site" evidence="12">
    <location>
        <position position="147"/>
    </location>
</feature>
<dbReference type="InterPro" id="IPR050083">
    <property type="entry name" value="HtpX_protease"/>
</dbReference>
<dbReference type="PANTHER" id="PTHR43221:SF1">
    <property type="entry name" value="PROTEASE HTPX"/>
    <property type="match status" value="1"/>
</dbReference>
<dbReference type="GO" id="GO:0006508">
    <property type="term" value="P:proteolysis"/>
    <property type="evidence" value="ECO:0007669"/>
    <property type="project" value="UniProtKB-KW"/>
</dbReference>
<keyword evidence="14" id="KW-0346">Stress response</keyword>
<evidence type="ECO:0000256" key="7">
    <source>
        <dbReference type="ARBA" id="ARBA00022801"/>
    </source>
</evidence>
<evidence type="ECO:0000256" key="11">
    <source>
        <dbReference type="ARBA" id="ARBA00023136"/>
    </source>
</evidence>
<evidence type="ECO:0000256" key="10">
    <source>
        <dbReference type="ARBA" id="ARBA00023049"/>
    </source>
</evidence>